<dbReference type="GO" id="GO:0046557">
    <property type="term" value="F:glucan endo-1,6-beta-glucosidase activity"/>
    <property type="evidence" value="ECO:0007669"/>
    <property type="project" value="TreeGrafter"/>
</dbReference>
<dbReference type="OrthoDB" id="1887033at2759"/>
<reference evidence="7 8" key="1">
    <citation type="submission" date="2016-07" db="EMBL/GenBank/DDBJ databases">
        <title>Pervasive Adenine N6-methylation of Active Genes in Fungi.</title>
        <authorList>
            <consortium name="DOE Joint Genome Institute"/>
            <person name="Mondo S.J."/>
            <person name="Dannebaum R.O."/>
            <person name="Kuo R.C."/>
            <person name="Labutti K."/>
            <person name="Haridas S."/>
            <person name="Kuo A."/>
            <person name="Salamov A."/>
            <person name="Ahrendt S.R."/>
            <person name="Lipzen A."/>
            <person name="Sullivan W."/>
            <person name="Andreopoulos W.B."/>
            <person name="Clum A."/>
            <person name="Lindquist E."/>
            <person name="Daum C."/>
            <person name="Ramamoorthy G.K."/>
            <person name="Gryganskyi A."/>
            <person name="Culley D."/>
            <person name="Magnuson J.K."/>
            <person name="James T.Y."/>
            <person name="O'Malley M.A."/>
            <person name="Stajich J.E."/>
            <person name="Spatafora J.W."/>
            <person name="Visel A."/>
            <person name="Grigoriev I.V."/>
        </authorList>
    </citation>
    <scope>NUCLEOTIDE SEQUENCE [LARGE SCALE GENOMIC DNA]</scope>
    <source>
        <strain evidence="7 8">68-887.2</strain>
    </source>
</reference>
<feature type="domain" description="Glycoside hydrolase family 5" evidence="6">
    <location>
        <begin position="89"/>
        <end position="296"/>
    </location>
</feature>
<dbReference type="GO" id="GO:0009251">
    <property type="term" value="P:glucan catabolic process"/>
    <property type="evidence" value="ECO:0007669"/>
    <property type="project" value="TreeGrafter"/>
</dbReference>
<dbReference type="GO" id="GO:0005576">
    <property type="term" value="C:extracellular region"/>
    <property type="evidence" value="ECO:0007669"/>
    <property type="project" value="TreeGrafter"/>
</dbReference>
<evidence type="ECO:0000313" key="7">
    <source>
        <dbReference type="EMBL" id="ORY27437.1"/>
    </source>
</evidence>
<dbReference type="Proteomes" id="UP000193986">
    <property type="component" value="Unassembled WGS sequence"/>
</dbReference>
<keyword evidence="8" id="KW-1185">Reference proteome</keyword>
<dbReference type="Gene3D" id="3.20.20.80">
    <property type="entry name" value="Glycosidases"/>
    <property type="match status" value="1"/>
</dbReference>
<dbReference type="EMBL" id="MCFC01000038">
    <property type="protein sequence ID" value="ORY27437.1"/>
    <property type="molecule type" value="Genomic_DNA"/>
</dbReference>
<evidence type="ECO:0000313" key="8">
    <source>
        <dbReference type="Proteomes" id="UP000193986"/>
    </source>
</evidence>
<comment type="similarity">
    <text evidence="1 4">Belongs to the glycosyl hydrolase 5 (cellulase A) family.</text>
</comment>
<dbReference type="SUPFAM" id="SSF51445">
    <property type="entry name" value="(Trans)glycosidases"/>
    <property type="match status" value="1"/>
</dbReference>
<protein>
    <submittedName>
        <fullName evidence="7">Cytoplasm protein</fullName>
    </submittedName>
</protein>
<evidence type="ECO:0000256" key="3">
    <source>
        <dbReference type="ARBA" id="ARBA00023295"/>
    </source>
</evidence>
<sequence length="516" mass="57443">MGLLDKFKDKVSKPSSSSSSSDTSFPAAPAMQSLGAHDVIRYRRQIGVNLGSWFVLERWISSHPFREAVSPGQSDHDIAKGGHAKAIFEEHWDNWITDDDWKWIKDHGYNSVRLPIGYYHLVKPVPAVTKGTDFDSLGWVFEGAWERIEKAISKASSLGLGVMVDLHAAAGAQNADGEFPIIANLPLLNFVAHSGMSNGKPRLFDAKANLTSTSLALRFLASHFASNPNVIGLELLNEPANNSHLQKWYESTLAELRPLCGPHFPIYVHDAWDTQWYAGWVGKRNDFVVLDHHLYRCFTDGDKALNGQQHAEKLLNEFQGGFANQSNQAHGNLVVAEWSASLDLSRWKGMQAREQDAEKRAFVKAELELYEKHAAGSWFWTLKKEEGWDAGWSATNATQAEILPAWGGSKKFKGDPGDGVKQQALEHFHGQHISYWQANGGLPKPTLFEPAFKQGWADALLFFSSSSVSELGFVNQWAKRRLEEYKAAGHDVGGSGWEWEQAFAQAVGEAKRVCLD</sequence>
<organism evidence="7 8">
    <name type="scientific">Naematelia encephala</name>
    <dbReference type="NCBI Taxonomy" id="71784"/>
    <lineage>
        <taxon>Eukaryota</taxon>
        <taxon>Fungi</taxon>
        <taxon>Dikarya</taxon>
        <taxon>Basidiomycota</taxon>
        <taxon>Agaricomycotina</taxon>
        <taxon>Tremellomycetes</taxon>
        <taxon>Tremellales</taxon>
        <taxon>Naemateliaceae</taxon>
        <taxon>Naematelia</taxon>
    </lineage>
</organism>
<evidence type="ECO:0000256" key="1">
    <source>
        <dbReference type="ARBA" id="ARBA00005641"/>
    </source>
</evidence>
<dbReference type="AlphaFoldDB" id="A0A1Y2AYX6"/>
<evidence type="ECO:0000256" key="2">
    <source>
        <dbReference type="ARBA" id="ARBA00022801"/>
    </source>
</evidence>
<dbReference type="FunFam" id="3.20.20.80:FF:000100">
    <property type="entry name" value="Glycoside hydrolase superfamily"/>
    <property type="match status" value="1"/>
</dbReference>
<keyword evidence="3 4" id="KW-0326">Glycosidase</keyword>
<dbReference type="InParanoid" id="A0A1Y2AYX6"/>
<feature type="compositionally biased region" description="Basic and acidic residues" evidence="5">
    <location>
        <begin position="1"/>
        <end position="12"/>
    </location>
</feature>
<dbReference type="GO" id="GO:0009986">
    <property type="term" value="C:cell surface"/>
    <property type="evidence" value="ECO:0007669"/>
    <property type="project" value="TreeGrafter"/>
</dbReference>
<keyword evidence="2 4" id="KW-0378">Hydrolase</keyword>
<dbReference type="STRING" id="71784.A0A1Y2AYX6"/>
<gene>
    <name evidence="7" type="ORF">BCR39DRAFT_497174</name>
</gene>
<dbReference type="PANTHER" id="PTHR31297">
    <property type="entry name" value="GLUCAN ENDO-1,6-BETA-GLUCOSIDASE B"/>
    <property type="match status" value="1"/>
</dbReference>
<evidence type="ECO:0000256" key="4">
    <source>
        <dbReference type="RuleBase" id="RU361153"/>
    </source>
</evidence>
<feature type="region of interest" description="Disordered" evidence="5">
    <location>
        <begin position="1"/>
        <end position="26"/>
    </location>
</feature>
<comment type="caution">
    <text evidence="7">The sequence shown here is derived from an EMBL/GenBank/DDBJ whole genome shotgun (WGS) entry which is preliminary data.</text>
</comment>
<dbReference type="InterPro" id="IPR001547">
    <property type="entry name" value="Glyco_hydro_5"/>
</dbReference>
<dbReference type="Pfam" id="PF00150">
    <property type="entry name" value="Cellulase"/>
    <property type="match status" value="1"/>
</dbReference>
<evidence type="ECO:0000256" key="5">
    <source>
        <dbReference type="SAM" id="MobiDB-lite"/>
    </source>
</evidence>
<feature type="compositionally biased region" description="Low complexity" evidence="5">
    <location>
        <begin position="13"/>
        <end position="26"/>
    </location>
</feature>
<accession>A0A1Y2AYX6</accession>
<dbReference type="FunCoup" id="A0A1Y2AYX6">
    <property type="interactions" value="11"/>
</dbReference>
<dbReference type="InterPro" id="IPR017853">
    <property type="entry name" value="GH"/>
</dbReference>
<proteinExistence type="inferred from homology"/>
<dbReference type="GO" id="GO:0005737">
    <property type="term" value="C:cytoplasm"/>
    <property type="evidence" value="ECO:0007669"/>
    <property type="project" value="UniProtKB-ARBA"/>
</dbReference>
<name>A0A1Y2AYX6_9TREE</name>
<evidence type="ECO:0000259" key="6">
    <source>
        <dbReference type="Pfam" id="PF00150"/>
    </source>
</evidence>
<dbReference type="InterPro" id="IPR050386">
    <property type="entry name" value="Glycosyl_hydrolase_5"/>
</dbReference>
<dbReference type="PANTHER" id="PTHR31297:SF43">
    <property type="entry name" value="GLUCAN 1,3-BETA-GLUCOSIDASE 3"/>
    <property type="match status" value="1"/>
</dbReference>